<protein>
    <recommendedName>
        <fullName evidence="5 6">Elongator complex protein 1</fullName>
    </recommendedName>
</protein>
<comment type="pathway">
    <text evidence="1">tRNA modification; 5-methoxycarbonylmethyl-2-thiouridine-tRNA biosynthesis.</text>
</comment>
<evidence type="ECO:0000256" key="5">
    <source>
        <dbReference type="ARBA" id="ARBA00029535"/>
    </source>
</evidence>
<evidence type="ECO:0000259" key="11">
    <source>
        <dbReference type="Pfam" id="PF23925"/>
    </source>
</evidence>
<dbReference type="PANTHER" id="PTHR12747:SF0">
    <property type="entry name" value="ELONGATOR COMPLEX PROTEIN 1"/>
    <property type="match status" value="1"/>
</dbReference>
<dbReference type="GO" id="GO:0033588">
    <property type="term" value="C:elongator holoenzyme complex"/>
    <property type="evidence" value="ECO:0007669"/>
    <property type="project" value="InterPro"/>
</dbReference>
<sequence>MRNLRNIRYEPWTPPSQFHGRPVTAATWDLATDSGICAFGPSEDSSVIELVRVQTDPTLLECTRITAWDTPCPNPQLTCDKILRLHYFGDSQTVCLVLAGGDIVVVREEPMPGEDRIEIVGSVDAGITSAKWSPDEELLAITTLANTVVFMSRTFEGITDISMAEDDLKASNHVSVGWGKKETQFQGKGAKALKDPTMPDKIDEGVLSPNDDSRTTITWRGDGAYLAISTIEGGTRRLIRVYSREGVLDSVSEPVDGLEGALSWRPSGNLIASIQRLEERVDVVFFERNGLRHGQFSLRLSAEELHSPDQHITLSWNEDSTVLAVILADSIQLWTMGNYHWYLKQEIRTIHAVSPSTSPLVWHSEKPLRFLTIDSNHIISFEYIFSVARGPICPPRDYSVVGVIDGQTINVTPLRTANVPPPMALHELKVHSNAVDIAFSADSSLLAVLHLDGIALFEWSASESASSPPLLTGRVTFDKPKSPDDMCQQITFTDKNHLLVLQPVGSTEEPVKRYGFNKDTGRMDQVPSGINTNAIIRTMSGFSQDSSTHPFVQTGSGELHSLAFGDHTLAHCKFPVYLPWTEIILQGDEFMAFGMSSNGHLYANSRLLVKNCTSFLITPAHLIFTTTAHLIKFVHITNATDLEIPPDDPEKDERCRSIERGARLITAMPSVLSLVLQMPRGNLETIYPRAMVLAGIRNLIDEKNYRKAFTHCRTQRVDMNLLHDHAPEQFLSNIDLFIDQVKKISYIDLFLSSLREEDVTQVMYKETRVMIDPGTRTVGVNGANALSPAQTFVQNISKVNRVCDAFLEVLEMRGTTNLQNIITANVCKFPPALEDGLQVVAQLMKEEEAMADKAVEHICFLADVNRLYDSALGLYNLDLALLVAQQSQKDPREYLPFMQKLQEMTELRRRFGIDDHLSRHEKALTQLHALDAFRELQTYTQKHALYQAALSLYRYTPARHGILTELYARYLESQSSFKEAALAYESLNLFSQATSCYLSSGPAQWRETLSCALSQTPQLSSSALEDLSTTLTEALTESKDHHAAAQIHLDYLSSLPNALRSYCRGYFFADALHLIARKRMPELLEEVIDPGLTDALASSTELLAECKAQLLAQVPRIRELRLKALADPLAFYEGERGGDGEIPDDVSVAASSRILTNRSLFTRYTGKQSIGTAGTGVSRATSKNRRREERKRARGKKGSVYEEEYLVASVGRLITRIESVREEITRLVEGLVRRGMWERARAIEVAMAEVVGMCKECVDAVFGVGEKEKGKGVIGERGEWKPVGGDAVLTDSILERGRRKDVPFVGAFERLSLLGL</sequence>
<dbReference type="GO" id="GO:0005634">
    <property type="term" value="C:nucleus"/>
    <property type="evidence" value="ECO:0007669"/>
    <property type="project" value="UniProtKB-SubCell"/>
</dbReference>
<name>A0A9P8C0P2_9HELO</name>
<evidence type="ECO:0000259" key="10">
    <source>
        <dbReference type="Pfam" id="PF23878"/>
    </source>
</evidence>
<evidence type="ECO:0000256" key="6">
    <source>
        <dbReference type="PIRNR" id="PIRNR017233"/>
    </source>
</evidence>
<dbReference type="GO" id="GO:0002926">
    <property type="term" value="P:tRNA wobble base 5-methoxycarbonylmethyl-2-thiouridinylation"/>
    <property type="evidence" value="ECO:0007669"/>
    <property type="project" value="TreeGrafter"/>
</dbReference>
<evidence type="ECO:0000256" key="3">
    <source>
        <dbReference type="ARBA" id="ARBA00022490"/>
    </source>
</evidence>
<keyword evidence="4" id="KW-0819">tRNA processing</keyword>
<comment type="subcellular location">
    <subcellularLocation>
        <location evidence="6">Cytoplasm</location>
    </subcellularLocation>
    <subcellularLocation>
        <location evidence="6">Nucleus</location>
    </subcellularLocation>
</comment>
<evidence type="ECO:0000256" key="7">
    <source>
        <dbReference type="SAM" id="MobiDB-lite"/>
    </source>
</evidence>
<dbReference type="Pfam" id="PF23925">
    <property type="entry name" value="A-sol_ELP1"/>
    <property type="match status" value="1"/>
</dbReference>
<feature type="region of interest" description="Disordered" evidence="7">
    <location>
        <begin position="1169"/>
        <end position="1195"/>
    </location>
</feature>
<dbReference type="Proteomes" id="UP000824998">
    <property type="component" value="Unassembled WGS sequence"/>
</dbReference>
<dbReference type="InterPro" id="IPR056169">
    <property type="entry name" value="HB_ELP1"/>
</dbReference>
<evidence type="ECO:0000256" key="2">
    <source>
        <dbReference type="ARBA" id="ARBA00006086"/>
    </source>
</evidence>
<accession>A0A9P8C0P2</accession>
<feature type="domain" description="ELP1 alpha-solenoid" evidence="11">
    <location>
        <begin position="689"/>
        <end position="901"/>
    </location>
</feature>
<keyword evidence="3 6" id="KW-0963">Cytoplasm</keyword>
<comment type="caution">
    <text evidence="13">The sequence shown here is derived from an EMBL/GenBank/DDBJ whole genome shotgun (WGS) entry which is preliminary data.</text>
</comment>
<keyword evidence="14" id="KW-1185">Reference proteome</keyword>
<feature type="domain" description="ELP1 N-terminal second beta-propeller" evidence="9">
    <location>
        <begin position="403"/>
        <end position="665"/>
    </location>
</feature>
<dbReference type="InterPro" id="IPR006849">
    <property type="entry name" value="Elp1"/>
</dbReference>
<evidence type="ECO:0000256" key="4">
    <source>
        <dbReference type="ARBA" id="ARBA00022694"/>
    </source>
</evidence>
<evidence type="ECO:0000256" key="1">
    <source>
        <dbReference type="ARBA" id="ARBA00005043"/>
    </source>
</evidence>
<gene>
    <name evidence="13" type="ORF">BJ875DRAFT_500211</name>
</gene>
<dbReference type="Pfam" id="PF23878">
    <property type="entry name" value="TPR_ELP1"/>
    <property type="match status" value="1"/>
</dbReference>
<dbReference type="PANTHER" id="PTHR12747">
    <property type="entry name" value="ELONGATOR COMPLEX PROTEIN 1"/>
    <property type="match status" value="1"/>
</dbReference>
<dbReference type="GO" id="GO:0000049">
    <property type="term" value="F:tRNA binding"/>
    <property type="evidence" value="ECO:0007669"/>
    <property type="project" value="TreeGrafter"/>
</dbReference>
<dbReference type="Pfam" id="PF23936">
    <property type="entry name" value="HB_ELP1"/>
    <property type="match status" value="1"/>
</dbReference>
<organism evidence="13 14">
    <name type="scientific">Amylocarpus encephaloides</name>
    <dbReference type="NCBI Taxonomy" id="45428"/>
    <lineage>
        <taxon>Eukaryota</taxon>
        <taxon>Fungi</taxon>
        <taxon>Dikarya</taxon>
        <taxon>Ascomycota</taxon>
        <taxon>Pezizomycotina</taxon>
        <taxon>Leotiomycetes</taxon>
        <taxon>Helotiales</taxon>
        <taxon>Helotiales incertae sedis</taxon>
        <taxon>Amylocarpus</taxon>
    </lineage>
</organism>
<proteinExistence type="inferred from homology"/>
<feature type="domain" description="ELP1 three-helical bundle" evidence="12">
    <location>
        <begin position="1083"/>
        <end position="1254"/>
    </location>
</feature>
<feature type="region of interest" description="Disordered" evidence="7">
    <location>
        <begin position="187"/>
        <end position="209"/>
    </location>
</feature>
<dbReference type="InterPro" id="IPR056166">
    <property type="entry name" value="TPR_ELP1"/>
</dbReference>
<dbReference type="InterPro" id="IPR056164">
    <property type="entry name" value="Beta-prop_ELP1_1st"/>
</dbReference>
<feature type="domain" description="ELP1 TPR" evidence="10">
    <location>
        <begin position="909"/>
        <end position="1071"/>
    </location>
</feature>
<reference evidence="13" key="1">
    <citation type="journal article" date="2021" name="IMA Fungus">
        <title>Genomic characterization of three marine fungi, including Emericellopsis atlantica sp. nov. with signatures of a generalist lifestyle and marine biomass degradation.</title>
        <authorList>
            <person name="Hagestad O.C."/>
            <person name="Hou L."/>
            <person name="Andersen J.H."/>
            <person name="Hansen E.H."/>
            <person name="Altermark B."/>
            <person name="Li C."/>
            <person name="Kuhnert E."/>
            <person name="Cox R.J."/>
            <person name="Crous P.W."/>
            <person name="Spatafora J.W."/>
            <person name="Lail K."/>
            <person name="Amirebrahimi M."/>
            <person name="Lipzen A."/>
            <person name="Pangilinan J."/>
            <person name="Andreopoulos W."/>
            <person name="Hayes R.D."/>
            <person name="Ng V."/>
            <person name="Grigoriev I.V."/>
            <person name="Jackson S.A."/>
            <person name="Sutton T.D.S."/>
            <person name="Dobson A.D.W."/>
            <person name="Rama T."/>
        </authorList>
    </citation>
    <scope>NUCLEOTIDE SEQUENCE</scope>
    <source>
        <strain evidence="13">TRa018bII</strain>
    </source>
</reference>
<dbReference type="OrthoDB" id="40048at2759"/>
<evidence type="ECO:0000259" key="9">
    <source>
        <dbReference type="Pfam" id="PF23797"/>
    </source>
</evidence>
<dbReference type="InterPro" id="IPR015943">
    <property type="entry name" value="WD40/YVTN_repeat-like_dom_sf"/>
</dbReference>
<evidence type="ECO:0000313" key="14">
    <source>
        <dbReference type="Proteomes" id="UP000824998"/>
    </source>
</evidence>
<evidence type="ECO:0000313" key="13">
    <source>
        <dbReference type="EMBL" id="KAG9229092.1"/>
    </source>
</evidence>
<dbReference type="PIRSF" id="PIRSF017233">
    <property type="entry name" value="IKAP"/>
    <property type="match status" value="1"/>
</dbReference>
<dbReference type="Pfam" id="PF23797">
    <property type="entry name" value="Beta-prop_ELP1_2nd"/>
    <property type="match status" value="1"/>
</dbReference>
<dbReference type="InterPro" id="IPR056167">
    <property type="entry name" value="A-sol_ELP1"/>
</dbReference>
<dbReference type="GO" id="GO:0005829">
    <property type="term" value="C:cytosol"/>
    <property type="evidence" value="ECO:0007669"/>
    <property type="project" value="TreeGrafter"/>
</dbReference>
<evidence type="ECO:0000259" key="12">
    <source>
        <dbReference type="Pfam" id="PF23936"/>
    </source>
</evidence>
<dbReference type="SUPFAM" id="SSF82171">
    <property type="entry name" value="DPP6 N-terminal domain-like"/>
    <property type="match status" value="1"/>
</dbReference>
<dbReference type="EMBL" id="MU251816">
    <property type="protein sequence ID" value="KAG9229092.1"/>
    <property type="molecule type" value="Genomic_DNA"/>
</dbReference>
<dbReference type="Pfam" id="PF04762">
    <property type="entry name" value="Beta-prop_ELP1_1st"/>
    <property type="match status" value="1"/>
</dbReference>
<dbReference type="InterPro" id="IPR056165">
    <property type="entry name" value="Beta-prop_ELP1_2nd"/>
</dbReference>
<feature type="compositionally biased region" description="Basic and acidic residues" evidence="7">
    <location>
        <begin position="192"/>
        <end position="204"/>
    </location>
</feature>
<comment type="similarity">
    <text evidence="2 6">Belongs to the ELP1/IKA1 family.</text>
</comment>
<evidence type="ECO:0000259" key="8">
    <source>
        <dbReference type="Pfam" id="PF04762"/>
    </source>
</evidence>
<dbReference type="Gene3D" id="2.130.10.10">
    <property type="entry name" value="YVTN repeat-like/Quinoprotein amine dehydrogenase"/>
    <property type="match status" value="1"/>
</dbReference>
<comment type="function">
    <text evidence="6">Component of the elongator complex which is required for multiple tRNA modifications, including mcm5U (5-methoxycarbonylmethyl uridine), mcm5s2U (5-methoxycarbonylmethyl-2-thiouridine), and ncm5U (5-carbamoylmethyl uridine). The elongator complex catalyzes formation of carboxymethyluridine in the wobble base at position 34 in tRNAs.</text>
</comment>
<feature type="domain" description="ELP1 first N-terminal beta-propeller" evidence="8">
    <location>
        <begin position="1"/>
        <end position="364"/>
    </location>
</feature>
<keyword evidence="6" id="KW-0539">Nucleus</keyword>